<feature type="transmembrane region" description="Helical" evidence="6">
    <location>
        <begin position="105"/>
        <end position="124"/>
    </location>
</feature>
<feature type="transmembrane region" description="Helical" evidence="6">
    <location>
        <begin position="79"/>
        <end position="99"/>
    </location>
</feature>
<proteinExistence type="inferred from homology"/>
<gene>
    <name evidence="7" type="ORF">WMO28_09580</name>
</gene>
<feature type="transmembrane region" description="Helical" evidence="6">
    <location>
        <begin position="131"/>
        <end position="154"/>
    </location>
</feature>
<reference evidence="7 8" key="1">
    <citation type="submission" date="2024-03" db="EMBL/GenBank/DDBJ databases">
        <title>Human intestinal bacterial collection.</title>
        <authorList>
            <person name="Pauvert C."/>
            <person name="Hitch T.C.A."/>
            <person name="Clavel T."/>
        </authorList>
    </citation>
    <scope>NUCLEOTIDE SEQUENCE [LARGE SCALE GENOMIC DNA]</scope>
    <source>
        <strain evidence="7 8">CLA-JM-H16</strain>
    </source>
</reference>
<comment type="similarity">
    <text evidence="2">Belongs to the TspO/BZRP family.</text>
</comment>
<evidence type="ECO:0000256" key="3">
    <source>
        <dbReference type="ARBA" id="ARBA00022692"/>
    </source>
</evidence>
<evidence type="ECO:0000256" key="2">
    <source>
        <dbReference type="ARBA" id="ARBA00007524"/>
    </source>
</evidence>
<dbReference type="PANTHER" id="PTHR10057">
    <property type="entry name" value="PERIPHERAL-TYPE BENZODIAZEPINE RECEPTOR"/>
    <property type="match status" value="1"/>
</dbReference>
<dbReference type="InterPro" id="IPR004307">
    <property type="entry name" value="TspO_MBR"/>
</dbReference>
<evidence type="ECO:0000256" key="6">
    <source>
        <dbReference type="SAM" id="Phobius"/>
    </source>
</evidence>
<keyword evidence="8" id="KW-1185">Reference proteome</keyword>
<dbReference type="Proteomes" id="UP001473063">
    <property type="component" value="Unassembled WGS sequence"/>
</dbReference>
<sequence>MKKETKKLITCIAVPLATGAVSGFFTRNGMKVFARLDKPPLSPPGWLFLVVWTILFIMMGTASWLVASRPESKARNQALTLYGIQLAVNFLWPFFFFGAGWYTFALLWLLLLWGLVYWCIRVFAGFSKKAVYLMIPYIIWLTFAGYLNLFIALWN</sequence>
<feature type="transmembrane region" description="Helical" evidence="6">
    <location>
        <begin position="47"/>
        <end position="67"/>
    </location>
</feature>
<accession>A0ABV1BEY2</accession>
<protein>
    <submittedName>
        <fullName evidence="7">TspO/MBR family protein</fullName>
    </submittedName>
</protein>
<dbReference type="RefSeq" id="WP_349056810.1">
    <property type="nucleotide sequence ID" value="NZ_JBBMEJ010000010.1"/>
</dbReference>
<evidence type="ECO:0000256" key="5">
    <source>
        <dbReference type="ARBA" id="ARBA00023136"/>
    </source>
</evidence>
<comment type="subcellular location">
    <subcellularLocation>
        <location evidence="1">Membrane</location>
        <topology evidence="1">Multi-pass membrane protein</topology>
    </subcellularLocation>
</comment>
<evidence type="ECO:0000313" key="7">
    <source>
        <dbReference type="EMBL" id="MEQ2371189.1"/>
    </source>
</evidence>
<evidence type="ECO:0000256" key="4">
    <source>
        <dbReference type="ARBA" id="ARBA00022989"/>
    </source>
</evidence>
<keyword evidence="4 6" id="KW-1133">Transmembrane helix</keyword>
<dbReference type="InterPro" id="IPR038330">
    <property type="entry name" value="TspO/MBR-related_sf"/>
</dbReference>
<organism evidence="7 8">
    <name type="scientific">Blautia aquisgranensis</name>
    <dbReference type="NCBI Taxonomy" id="3133153"/>
    <lineage>
        <taxon>Bacteria</taxon>
        <taxon>Bacillati</taxon>
        <taxon>Bacillota</taxon>
        <taxon>Clostridia</taxon>
        <taxon>Lachnospirales</taxon>
        <taxon>Lachnospiraceae</taxon>
        <taxon>Blautia</taxon>
    </lineage>
</organism>
<dbReference type="CDD" id="cd15904">
    <property type="entry name" value="TSPO_MBR"/>
    <property type="match status" value="1"/>
</dbReference>
<name>A0ABV1BEY2_9FIRM</name>
<evidence type="ECO:0000256" key="1">
    <source>
        <dbReference type="ARBA" id="ARBA00004141"/>
    </source>
</evidence>
<evidence type="ECO:0000313" key="8">
    <source>
        <dbReference type="Proteomes" id="UP001473063"/>
    </source>
</evidence>
<dbReference type="PANTHER" id="PTHR10057:SF0">
    <property type="entry name" value="TRANSLOCATOR PROTEIN"/>
    <property type="match status" value="1"/>
</dbReference>
<dbReference type="Pfam" id="PF03073">
    <property type="entry name" value="TspO_MBR"/>
    <property type="match status" value="1"/>
</dbReference>
<dbReference type="PIRSF" id="PIRSF005859">
    <property type="entry name" value="PBR"/>
    <property type="match status" value="1"/>
</dbReference>
<keyword evidence="5 6" id="KW-0472">Membrane</keyword>
<keyword evidence="3 6" id="KW-0812">Transmembrane</keyword>
<comment type="caution">
    <text evidence="7">The sequence shown here is derived from an EMBL/GenBank/DDBJ whole genome shotgun (WGS) entry which is preliminary data.</text>
</comment>
<dbReference type="Gene3D" id="1.20.1260.100">
    <property type="entry name" value="TspO/MBR protein"/>
    <property type="match status" value="1"/>
</dbReference>
<dbReference type="EMBL" id="JBBMEJ010000010">
    <property type="protein sequence ID" value="MEQ2371189.1"/>
    <property type="molecule type" value="Genomic_DNA"/>
</dbReference>